<evidence type="ECO:0000256" key="2">
    <source>
        <dbReference type="ARBA" id="ARBA00022428"/>
    </source>
</evidence>
<reference evidence="8 9" key="1">
    <citation type="submission" date="2020-08" db="EMBL/GenBank/DDBJ databases">
        <title>Bridging the membrane lipid divide: bacteria of the FCB group superphylum have the potential to synthesize archaeal ether lipids.</title>
        <authorList>
            <person name="Villanueva L."/>
            <person name="Von Meijenfeldt F.A.B."/>
            <person name="Westbye A.B."/>
            <person name="Yadav S."/>
            <person name="Hopmans E.C."/>
            <person name="Dutilh B.E."/>
            <person name="Sinninghe Damste J.S."/>
        </authorList>
    </citation>
    <scope>NUCLEOTIDE SEQUENCE [LARGE SCALE GENOMIC DNA]</scope>
    <source>
        <strain evidence="8">NIOZ-UU30</strain>
    </source>
</reference>
<evidence type="ECO:0000256" key="3">
    <source>
        <dbReference type="ARBA" id="ARBA00022598"/>
    </source>
</evidence>
<dbReference type="InterPro" id="IPR045851">
    <property type="entry name" value="AMP-bd_C_sf"/>
</dbReference>
<dbReference type="Pfam" id="PF13193">
    <property type="entry name" value="AMP-binding_C"/>
    <property type="match status" value="1"/>
</dbReference>
<protein>
    <submittedName>
        <fullName evidence="8">O-succinylbenzoate--CoA ligase</fullName>
        <ecNumber evidence="8">6.2.1.26</ecNumber>
    </submittedName>
</protein>
<dbReference type="InterPro" id="IPR010192">
    <property type="entry name" value="MenE"/>
</dbReference>
<dbReference type="GO" id="GO:0008756">
    <property type="term" value="F:o-succinylbenzoate-CoA ligase activity"/>
    <property type="evidence" value="ECO:0007669"/>
    <property type="project" value="UniProtKB-EC"/>
</dbReference>
<evidence type="ECO:0000256" key="5">
    <source>
        <dbReference type="ARBA" id="ARBA00022840"/>
    </source>
</evidence>
<dbReference type="EC" id="6.2.1.26" evidence="8"/>
<name>A0A8J6NNU9_9BACT</name>
<dbReference type="SUPFAM" id="SSF56801">
    <property type="entry name" value="Acetyl-CoA synthetase-like"/>
    <property type="match status" value="1"/>
</dbReference>
<dbReference type="Gene3D" id="3.30.300.30">
    <property type="match status" value="1"/>
</dbReference>
<dbReference type="PANTHER" id="PTHR43201:SF5">
    <property type="entry name" value="MEDIUM-CHAIN ACYL-COA LIGASE ACSF2, MITOCHONDRIAL"/>
    <property type="match status" value="1"/>
</dbReference>
<keyword evidence="3 8" id="KW-0436">Ligase</keyword>
<comment type="similarity">
    <text evidence="1">Belongs to the ATP-dependent AMP-binding enzyme family.</text>
</comment>
<sequence length="486" mass="54528">MKTIRFSLQRIAETYADRPALIGAERMISYAEYHRQVHTVADNLIQIGIERQERLGIILDNSIEYILLLMAAFQIGAIACPISPRFPEKTINTLLEKINCKKLVAGPYHRSKSYKATTFELAALLNPLESLAGKTISKEIDVEQDATIIFTSGSKAEPKAVLHTLANHYYNALGANDNMPLQPRDRWLLSLPLYHVGGMGIVFRCLLSGAAVVVPARNDRMTAIILRHRVTHVSLVPTQLKRLLDDTVSGETATCLKHVLVGGSAVPQDLIRRAKESGFELHTSYGLSEMASQVTTTALADSPEKLFTSGRILKYRELKLSPENEIRVRGKTRFKGYVEKKSLITPFDEDGWFGTCDLGVMDVEGYLMVFGRKDNMFISGGENIQPEEIERILGRLAIVDQAMVVPVKDSEYGQRPVAFIRAAGEREIIAEDIIHFLQEYLPRFKIPVGFYPWPDGTKLDGIKPSRRFFVELAQELCRTKSEMFGK</sequence>
<dbReference type="EMBL" id="JACNJH010000198">
    <property type="protein sequence ID" value="MBC8362505.1"/>
    <property type="molecule type" value="Genomic_DNA"/>
</dbReference>
<dbReference type="Proteomes" id="UP000603434">
    <property type="component" value="Unassembled WGS sequence"/>
</dbReference>
<dbReference type="NCBIfam" id="TIGR01923">
    <property type="entry name" value="menE"/>
    <property type="match status" value="1"/>
</dbReference>
<evidence type="ECO:0000256" key="4">
    <source>
        <dbReference type="ARBA" id="ARBA00022741"/>
    </source>
</evidence>
<dbReference type="InterPro" id="IPR025110">
    <property type="entry name" value="AMP-bd_C"/>
</dbReference>
<dbReference type="Gene3D" id="3.40.50.12780">
    <property type="entry name" value="N-terminal domain of ligase-like"/>
    <property type="match status" value="1"/>
</dbReference>
<dbReference type="AlphaFoldDB" id="A0A8J6NNU9"/>
<dbReference type="InterPro" id="IPR000873">
    <property type="entry name" value="AMP-dep_synth/lig_dom"/>
</dbReference>
<keyword evidence="5" id="KW-0067">ATP-binding</keyword>
<dbReference type="CDD" id="cd17630">
    <property type="entry name" value="OSB_MenE-like"/>
    <property type="match status" value="1"/>
</dbReference>
<evidence type="ECO:0000259" key="7">
    <source>
        <dbReference type="Pfam" id="PF13193"/>
    </source>
</evidence>
<organism evidence="8 9">
    <name type="scientific">Candidatus Desulfatibia profunda</name>
    <dbReference type="NCBI Taxonomy" id="2841695"/>
    <lineage>
        <taxon>Bacteria</taxon>
        <taxon>Pseudomonadati</taxon>
        <taxon>Thermodesulfobacteriota</taxon>
        <taxon>Desulfobacteria</taxon>
        <taxon>Desulfobacterales</taxon>
        <taxon>Desulfobacterales incertae sedis</taxon>
        <taxon>Candidatus Desulfatibia</taxon>
    </lineage>
</organism>
<evidence type="ECO:0000313" key="9">
    <source>
        <dbReference type="Proteomes" id="UP000603434"/>
    </source>
</evidence>
<dbReference type="InterPro" id="IPR042099">
    <property type="entry name" value="ANL_N_sf"/>
</dbReference>
<evidence type="ECO:0000313" key="8">
    <source>
        <dbReference type="EMBL" id="MBC8362505.1"/>
    </source>
</evidence>
<dbReference type="Pfam" id="PF00501">
    <property type="entry name" value="AMP-binding"/>
    <property type="match status" value="1"/>
</dbReference>
<keyword evidence="4" id="KW-0547">Nucleotide-binding</keyword>
<feature type="domain" description="AMP-dependent synthetase/ligase" evidence="6">
    <location>
        <begin position="9"/>
        <end position="337"/>
    </location>
</feature>
<keyword evidence="2" id="KW-0474">Menaquinone biosynthesis</keyword>
<dbReference type="GO" id="GO:0005524">
    <property type="term" value="F:ATP binding"/>
    <property type="evidence" value="ECO:0007669"/>
    <property type="project" value="UniProtKB-KW"/>
</dbReference>
<dbReference type="PANTHER" id="PTHR43201">
    <property type="entry name" value="ACYL-COA SYNTHETASE"/>
    <property type="match status" value="1"/>
</dbReference>
<feature type="domain" description="AMP-binding enzyme C-terminal" evidence="7">
    <location>
        <begin position="388"/>
        <end position="450"/>
    </location>
</feature>
<dbReference type="GO" id="GO:0006631">
    <property type="term" value="P:fatty acid metabolic process"/>
    <property type="evidence" value="ECO:0007669"/>
    <property type="project" value="TreeGrafter"/>
</dbReference>
<comment type="caution">
    <text evidence="8">The sequence shown here is derived from an EMBL/GenBank/DDBJ whole genome shotgun (WGS) entry which is preliminary data.</text>
</comment>
<proteinExistence type="inferred from homology"/>
<dbReference type="GO" id="GO:0009234">
    <property type="term" value="P:menaquinone biosynthetic process"/>
    <property type="evidence" value="ECO:0007669"/>
    <property type="project" value="UniProtKB-KW"/>
</dbReference>
<evidence type="ECO:0000259" key="6">
    <source>
        <dbReference type="Pfam" id="PF00501"/>
    </source>
</evidence>
<evidence type="ECO:0000256" key="1">
    <source>
        <dbReference type="ARBA" id="ARBA00006432"/>
    </source>
</evidence>
<accession>A0A8J6NNU9</accession>
<dbReference type="GO" id="GO:0031956">
    <property type="term" value="F:medium-chain fatty acid-CoA ligase activity"/>
    <property type="evidence" value="ECO:0007669"/>
    <property type="project" value="TreeGrafter"/>
</dbReference>
<gene>
    <name evidence="8" type="primary">menE</name>
    <name evidence="8" type="ORF">H8E23_14030</name>
</gene>